<dbReference type="Proteomes" id="UP000310108">
    <property type="component" value="Unassembled WGS sequence"/>
</dbReference>
<name>A0A4U6X5T1_9PEZI</name>
<dbReference type="EMBL" id="PJEX01000362">
    <property type="protein sequence ID" value="TKW50768.1"/>
    <property type="molecule type" value="Genomic_DNA"/>
</dbReference>
<keyword evidence="3" id="KW-1185">Reference proteome</keyword>
<dbReference type="AlphaFoldDB" id="A0A4U6X5T1"/>
<feature type="compositionally biased region" description="Pro residues" evidence="1">
    <location>
        <begin position="66"/>
        <end position="78"/>
    </location>
</feature>
<feature type="non-terminal residue" evidence="2">
    <location>
        <position position="1"/>
    </location>
</feature>
<evidence type="ECO:0000313" key="3">
    <source>
        <dbReference type="Proteomes" id="UP000310108"/>
    </source>
</evidence>
<comment type="caution">
    <text evidence="2">The sequence shown here is derived from an EMBL/GenBank/DDBJ whole genome shotgun (WGS) entry which is preliminary data.</text>
</comment>
<evidence type="ECO:0000256" key="1">
    <source>
        <dbReference type="SAM" id="MobiDB-lite"/>
    </source>
</evidence>
<evidence type="ECO:0000313" key="2">
    <source>
        <dbReference type="EMBL" id="TKW50768.1"/>
    </source>
</evidence>
<organism evidence="2 3">
    <name type="scientific">Colletotrichum tanaceti</name>
    <dbReference type="NCBI Taxonomy" id="1306861"/>
    <lineage>
        <taxon>Eukaryota</taxon>
        <taxon>Fungi</taxon>
        <taxon>Dikarya</taxon>
        <taxon>Ascomycota</taxon>
        <taxon>Pezizomycotina</taxon>
        <taxon>Sordariomycetes</taxon>
        <taxon>Hypocreomycetidae</taxon>
        <taxon>Glomerellales</taxon>
        <taxon>Glomerellaceae</taxon>
        <taxon>Colletotrichum</taxon>
        <taxon>Colletotrichum destructivum species complex</taxon>
    </lineage>
</organism>
<gene>
    <name evidence="2" type="ORF">CTA1_5967</name>
</gene>
<proteinExistence type="predicted"/>
<protein>
    <submittedName>
        <fullName evidence="2">Uncharacterized protein</fullName>
    </submittedName>
</protein>
<feature type="region of interest" description="Disordered" evidence="1">
    <location>
        <begin position="59"/>
        <end position="78"/>
    </location>
</feature>
<reference evidence="2 3" key="1">
    <citation type="journal article" date="2019" name="PLoS ONE">
        <title>Comparative genome analysis indicates high evolutionary potential of pathogenicity genes in Colletotrichum tanaceti.</title>
        <authorList>
            <person name="Lelwala R.V."/>
            <person name="Korhonen P.K."/>
            <person name="Young N.D."/>
            <person name="Scott J.B."/>
            <person name="Ades P.A."/>
            <person name="Gasser R.B."/>
            <person name="Taylor P.W.J."/>
        </authorList>
    </citation>
    <scope>NUCLEOTIDE SEQUENCE [LARGE SCALE GENOMIC DNA]</scope>
    <source>
        <strain evidence="2">BRIP57314</strain>
    </source>
</reference>
<sequence>VTRSKVLQVQPFSITYRTQRAPVRPSARSLCRRIAPTLIRTRAASLASSISPTRRRPYCWQVHPKTPSPSPPPKQRTF</sequence>
<accession>A0A4U6X5T1</accession>